<comment type="cofactor">
    <cofactor evidence="1">
        <name>Zn(2+)</name>
        <dbReference type="ChEBI" id="CHEBI:29105"/>
    </cofactor>
</comment>
<dbReference type="CDD" id="cd16278">
    <property type="entry name" value="metallo-hydrolase-like_MBL-fold"/>
    <property type="match status" value="1"/>
</dbReference>
<gene>
    <name evidence="6" type="ORF">F5544_01905</name>
</gene>
<accession>A0A6G9Y524</accession>
<evidence type="ECO:0000259" key="5">
    <source>
        <dbReference type="SMART" id="SM00849"/>
    </source>
</evidence>
<dbReference type="Pfam" id="PF17778">
    <property type="entry name" value="WHD_BLACT"/>
    <property type="match status" value="1"/>
</dbReference>
<dbReference type="PANTHER" id="PTHR23131:SF0">
    <property type="entry name" value="ENDORIBONUCLEASE LACTB2"/>
    <property type="match status" value="1"/>
</dbReference>
<dbReference type="Gene3D" id="3.60.15.10">
    <property type="entry name" value="Ribonuclease Z/Hydroxyacylglutathione hydrolase-like"/>
    <property type="match status" value="1"/>
</dbReference>
<dbReference type="InterPro" id="IPR036388">
    <property type="entry name" value="WH-like_DNA-bd_sf"/>
</dbReference>
<feature type="domain" description="Metallo-beta-lactamase" evidence="5">
    <location>
        <begin position="33"/>
        <end position="191"/>
    </location>
</feature>
<dbReference type="SMART" id="SM00849">
    <property type="entry name" value="Lactamase_B"/>
    <property type="match status" value="1"/>
</dbReference>
<evidence type="ECO:0000256" key="1">
    <source>
        <dbReference type="ARBA" id="ARBA00001947"/>
    </source>
</evidence>
<name>A0A6G9Y524_9NOCA</name>
<dbReference type="InterPro" id="IPR001279">
    <property type="entry name" value="Metallo-B-lactamas"/>
</dbReference>
<dbReference type="SUPFAM" id="SSF56281">
    <property type="entry name" value="Metallo-hydrolase/oxidoreductase"/>
    <property type="match status" value="1"/>
</dbReference>
<dbReference type="Pfam" id="PF00753">
    <property type="entry name" value="Lactamase_B"/>
    <property type="match status" value="1"/>
</dbReference>
<dbReference type="GO" id="GO:0008800">
    <property type="term" value="F:beta-lactamase activity"/>
    <property type="evidence" value="ECO:0007669"/>
    <property type="project" value="InterPro"/>
</dbReference>
<keyword evidence="4" id="KW-0862">Zinc</keyword>
<keyword evidence="3 6" id="KW-0378">Hydrolase</keyword>
<reference evidence="6 7" key="1">
    <citation type="journal article" date="2019" name="ACS Chem. Biol.">
        <title>Identification and Mobilization of a Cryptic Antibiotic Biosynthesis Gene Locus from a Human-Pathogenic Nocardia Isolate.</title>
        <authorList>
            <person name="Herisse M."/>
            <person name="Ishida K."/>
            <person name="Porter J.L."/>
            <person name="Howden B."/>
            <person name="Hertweck C."/>
            <person name="Stinear T.P."/>
            <person name="Pidot S.J."/>
        </authorList>
    </citation>
    <scope>NUCLEOTIDE SEQUENCE [LARGE SCALE GENOMIC DNA]</scope>
    <source>
        <strain evidence="6 7">AUSMDU00012717</strain>
    </source>
</reference>
<keyword evidence="7" id="KW-1185">Reference proteome</keyword>
<dbReference type="GO" id="GO:0008270">
    <property type="term" value="F:zinc ion binding"/>
    <property type="evidence" value="ECO:0007669"/>
    <property type="project" value="InterPro"/>
</dbReference>
<dbReference type="PANTHER" id="PTHR23131">
    <property type="entry name" value="ENDORIBONUCLEASE LACTB2"/>
    <property type="match status" value="1"/>
</dbReference>
<dbReference type="InterPro" id="IPR001018">
    <property type="entry name" value="Beta-lactamase_class-B_CS"/>
</dbReference>
<dbReference type="PROSITE" id="PS00743">
    <property type="entry name" value="BETA_LACTAMASE_B_1"/>
    <property type="match status" value="1"/>
</dbReference>
<dbReference type="EMBL" id="CP046172">
    <property type="protein sequence ID" value="QIS08302.1"/>
    <property type="molecule type" value="Genomic_DNA"/>
</dbReference>
<dbReference type="KEGG" id="nah:F5544_01905"/>
<proteinExistence type="predicted"/>
<evidence type="ECO:0000256" key="3">
    <source>
        <dbReference type="ARBA" id="ARBA00022801"/>
    </source>
</evidence>
<protein>
    <submittedName>
        <fullName evidence="6">MBL fold metallo-hydrolase</fullName>
    </submittedName>
</protein>
<evidence type="ECO:0000256" key="2">
    <source>
        <dbReference type="ARBA" id="ARBA00022723"/>
    </source>
</evidence>
<dbReference type="Gene3D" id="1.10.10.10">
    <property type="entry name" value="Winged helix-like DNA-binding domain superfamily/Winged helix DNA-binding domain"/>
    <property type="match status" value="1"/>
</dbReference>
<dbReference type="Proteomes" id="UP000503540">
    <property type="component" value="Chromosome"/>
</dbReference>
<dbReference type="InterPro" id="IPR036866">
    <property type="entry name" value="RibonucZ/Hydroxyglut_hydro"/>
</dbReference>
<evidence type="ECO:0000256" key="4">
    <source>
        <dbReference type="ARBA" id="ARBA00022833"/>
    </source>
</evidence>
<dbReference type="InterPro" id="IPR050662">
    <property type="entry name" value="Sec-metab_biosynth-thioest"/>
</dbReference>
<dbReference type="InterPro" id="IPR041516">
    <property type="entry name" value="LACTB2_WH"/>
</dbReference>
<keyword evidence="2" id="KW-0479">Metal-binding</keyword>
<evidence type="ECO:0000313" key="6">
    <source>
        <dbReference type="EMBL" id="QIS08302.1"/>
    </source>
</evidence>
<dbReference type="AlphaFoldDB" id="A0A6G9Y524"/>
<evidence type="ECO:0000313" key="7">
    <source>
        <dbReference type="Proteomes" id="UP000503540"/>
    </source>
</evidence>
<dbReference type="GO" id="GO:0017001">
    <property type="term" value="P:antibiotic catabolic process"/>
    <property type="evidence" value="ECO:0007669"/>
    <property type="project" value="InterPro"/>
</dbReference>
<dbReference type="RefSeq" id="WP_167471572.1">
    <property type="nucleotide sequence ID" value="NZ_CP046172.1"/>
</dbReference>
<organism evidence="6 7">
    <name type="scientific">Nocardia arthritidis</name>
    <dbReference type="NCBI Taxonomy" id="228602"/>
    <lineage>
        <taxon>Bacteria</taxon>
        <taxon>Bacillati</taxon>
        <taxon>Actinomycetota</taxon>
        <taxon>Actinomycetes</taxon>
        <taxon>Mycobacteriales</taxon>
        <taxon>Nocardiaceae</taxon>
        <taxon>Nocardia</taxon>
    </lineage>
</organism>
<sequence length="267" mass="28704">MALEHPAYGQLRQVTPTASVLLAENPGQMTLEGTNTWILRAPDSSDHVVIDPGPKDKAHIENIARVTGGNIALTLITHRHGDHTGGIDRLVKLTGTPVRAKTAEFLRDSAAPLTDDEVIEAAGLRITAVHTPGHTADSVSFVLDDAVLTGDTILGFGTTVLDSSDGTLADYLNSLDRLLAVGEGKALLPAHGPDHPDLGPVARYYIAHRQERLQQVRDALAVLGEDASAMAVVRKVYADVDKRLWLAARSSVQAQLEYLRQERAARN</sequence>